<dbReference type="Proteomes" id="UP000053144">
    <property type="component" value="Chromosome 1"/>
</dbReference>
<protein>
    <submittedName>
        <fullName evidence="1">Uncharacterized protein</fullName>
    </submittedName>
</protein>
<reference evidence="2" key="1">
    <citation type="journal article" date="2015" name="Proc. Natl. Acad. Sci. U.S.A.">
        <title>Genome sequencing of adzuki bean (Vigna angularis) provides insight into high starch and low fat accumulation and domestication.</title>
        <authorList>
            <person name="Yang K."/>
            <person name="Tian Z."/>
            <person name="Chen C."/>
            <person name="Luo L."/>
            <person name="Zhao B."/>
            <person name="Wang Z."/>
            <person name="Yu L."/>
            <person name="Li Y."/>
            <person name="Sun Y."/>
            <person name="Li W."/>
            <person name="Chen Y."/>
            <person name="Li Y."/>
            <person name="Zhang Y."/>
            <person name="Ai D."/>
            <person name="Zhao J."/>
            <person name="Shang C."/>
            <person name="Ma Y."/>
            <person name="Wu B."/>
            <person name="Wang M."/>
            <person name="Gao L."/>
            <person name="Sun D."/>
            <person name="Zhang P."/>
            <person name="Guo F."/>
            <person name="Wang W."/>
            <person name="Li Y."/>
            <person name="Wang J."/>
            <person name="Varshney R.K."/>
            <person name="Wang J."/>
            <person name="Ling H.Q."/>
            <person name="Wan P."/>
        </authorList>
    </citation>
    <scope>NUCLEOTIDE SEQUENCE</scope>
    <source>
        <strain evidence="2">cv. Jingnong 6</strain>
    </source>
</reference>
<dbReference type="Gramene" id="KOM31793">
    <property type="protein sequence ID" value="KOM31793"/>
    <property type="gene ID" value="LR48_Vigan01g134900"/>
</dbReference>
<dbReference type="AlphaFoldDB" id="A0A0L9TMH5"/>
<name>A0A0L9TMH5_PHAAN</name>
<proteinExistence type="predicted"/>
<dbReference type="InterPro" id="IPR057906">
    <property type="entry name" value="Nal1"/>
</dbReference>
<dbReference type="STRING" id="3914.A0A0L9TMH5"/>
<evidence type="ECO:0000313" key="1">
    <source>
        <dbReference type="EMBL" id="KOM31793.1"/>
    </source>
</evidence>
<dbReference type="PANTHER" id="PTHR31521:SF2">
    <property type="entry name" value="EXPRESSED PROTEIN"/>
    <property type="match status" value="1"/>
</dbReference>
<evidence type="ECO:0000313" key="2">
    <source>
        <dbReference type="Proteomes" id="UP000053144"/>
    </source>
</evidence>
<sequence length="238" mass="26616">MRISSKEGKDNQREKLHQPPLSLYCCPISITVLQNLAAENSLFSSFHSYALPCALDPVPAVYSSVDHHFYQFALLRTPNFESPKPFVSAHCLLPAAAAVLEQRNGPSAGIDSTVAESSPTVTIKEKLEESFEPICLNIPHAQVEDEPSQRINPSLRLCGFHIRNEIETVPNVEHQFIPSYAGKSPVRHSYLKEDMELKSLAELRSGPGEENFVSLHLGEPEMKRRKHSDPSFCIKELK</sequence>
<dbReference type="EMBL" id="CM003371">
    <property type="protein sequence ID" value="KOM31793.1"/>
    <property type="molecule type" value="Genomic_DNA"/>
</dbReference>
<accession>A0A0L9TMH5</accession>
<dbReference type="PANTHER" id="PTHR31521">
    <property type="entry name" value="EXPRESSED PROTEIN"/>
    <property type="match status" value="1"/>
</dbReference>
<gene>
    <name evidence="1" type="ORF">LR48_Vigan01g134900</name>
</gene>
<organism evidence="1 2">
    <name type="scientific">Phaseolus angularis</name>
    <name type="common">Azuki bean</name>
    <name type="synonym">Vigna angularis</name>
    <dbReference type="NCBI Taxonomy" id="3914"/>
    <lineage>
        <taxon>Eukaryota</taxon>
        <taxon>Viridiplantae</taxon>
        <taxon>Streptophyta</taxon>
        <taxon>Embryophyta</taxon>
        <taxon>Tracheophyta</taxon>
        <taxon>Spermatophyta</taxon>
        <taxon>Magnoliopsida</taxon>
        <taxon>eudicotyledons</taxon>
        <taxon>Gunneridae</taxon>
        <taxon>Pentapetalae</taxon>
        <taxon>rosids</taxon>
        <taxon>fabids</taxon>
        <taxon>Fabales</taxon>
        <taxon>Fabaceae</taxon>
        <taxon>Papilionoideae</taxon>
        <taxon>50 kb inversion clade</taxon>
        <taxon>NPAAA clade</taxon>
        <taxon>indigoferoid/millettioid clade</taxon>
        <taxon>Phaseoleae</taxon>
        <taxon>Vigna</taxon>
    </lineage>
</organism>